<feature type="transmembrane region" description="Helical" evidence="6">
    <location>
        <begin position="303"/>
        <end position="324"/>
    </location>
</feature>
<dbReference type="InterPro" id="IPR038213">
    <property type="entry name" value="IFI6/IFI27-like_sf"/>
</dbReference>
<keyword evidence="3 6" id="KW-0812">Transmembrane</keyword>
<feature type="transmembrane region" description="Helical" evidence="6">
    <location>
        <begin position="269"/>
        <end position="291"/>
    </location>
</feature>
<dbReference type="PANTHER" id="PTHR16932">
    <property type="entry name" value="INTERFERON ALPHA-INDUCIBLE PROTEIN 27"/>
    <property type="match status" value="1"/>
</dbReference>
<dbReference type="OrthoDB" id="440424at2759"/>
<feature type="chain" id="PRO_5040340447" evidence="7">
    <location>
        <begin position="25"/>
        <end position="358"/>
    </location>
</feature>
<keyword evidence="4 6" id="KW-1133">Transmembrane helix</keyword>
<dbReference type="Proteomes" id="UP000789706">
    <property type="component" value="Unassembled WGS sequence"/>
</dbReference>
<evidence type="ECO:0000256" key="2">
    <source>
        <dbReference type="ARBA" id="ARBA00007262"/>
    </source>
</evidence>
<comment type="similarity">
    <text evidence="2">Belongs to the IFI6/IFI27 family.</text>
</comment>
<evidence type="ECO:0000256" key="6">
    <source>
        <dbReference type="SAM" id="Phobius"/>
    </source>
</evidence>
<keyword evidence="7" id="KW-0732">Signal</keyword>
<reference evidence="8" key="1">
    <citation type="submission" date="2021-06" db="EMBL/GenBank/DDBJ databases">
        <authorList>
            <person name="Kallberg Y."/>
            <person name="Tangrot J."/>
            <person name="Rosling A."/>
        </authorList>
    </citation>
    <scope>NUCLEOTIDE SEQUENCE</scope>
    <source>
        <strain evidence="8">AZ414A</strain>
    </source>
</reference>
<evidence type="ECO:0000313" key="9">
    <source>
        <dbReference type="Proteomes" id="UP000789706"/>
    </source>
</evidence>
<gene>
    <name evidence="8" type="ORF">DEBURN_LOCUS7580</name>
</gene>
<dbReference type="EMBL" id="CAJVPK010000941">
    <property type="protein sequence ID" value="CAG8560840.1"/>
    <property type="molecule type" value="Genomic_DNA"/>
</dbReference>
<feature type="transmembrane region" description="Helical" evidence="6">
    <location>
        <begin position="119"/>
        <end position="143"/>
    </location>
</feature>
<comment type="caution">
    <text evidence="8">The sequence shown here is derived from an EMBL/GenBank/DDBJ whole genome shotgun (WGS) entry which is preliminary data.</text>
</comment>
<organism evidence="8 9">
    <name type="scientific">Diversispora eburnea</name>
    <dbReference type="NCBI Taxonomy" id="1213867"/>
    <lineage>
        <taxon>Eukaryota</taxon>
        <taxon>Fungi</taxon>
        <taxon>Fungi incertae sedis</taxon>
        <taxon>Mucoromycota</taxon>
        <taxon>Glomeromycotina</taxon>
        <taxon>Glomeromycetes</taxon>
        <taxon>Diversisporales</taxon>
        <taxon>Diversisporaceae</taxon>
        <taxon>Diversispora</taxon>
    </lineage>
</organism>
<evidence type="ECO:0000256" key="4">
    <source>
        <dbReference type="ARBA" id="ARBA00022989"/>
    </source>
</evidence>
<evidence type="ECO:0000313" key="8">
    <source>
        <dbReference type="EMBL" id="CAG8560840.1"/>
    </source>
</evidence>
<dbReference type="GO" id="GO:0016020">
    <property type="term" value="C:membrane"/>
    <property type="evidence" value="ECO:0007669"/>
    <property type="project" value="UniProtKB-SubCell"/>
</dbReference>
<protein>
    <submittedName>
        <fullName evidence="8">7505_t:CDS:1</fullName>
    </submittedName>
</protein>
<accession>A0A9N9BCC8</accession>
<comment type="subcellular location">
    <subcellularLocation>
        <location evidence="1">Membrane</location>
        <topology evidence="1">Multi-pass membrane protein</topology>
    </subcellularLocation>
</comment>
<keyword evidence="5 6" id="KW-0472">Membrane</keyword>
<evidence type="ECO:0000256" key="1">
    <source>
        <dbReference type="ARBA" id="ARBA00004141"/>
    </source>
</evidence>
<evidence type="ECO:0000256" key="5">
    <source>
        <dbReference type="ARBA" id="ARBA00023136"/>
    </source>
</evidence>
<dbReference type="InterPro" id="IPR009311">
    <property type="entry name" value="IFI6/IFI27-like"/>
</dbReference>
<evidence type="ECO:0000256" key="3">
    <source>
        <dbReference type="ARBA" id="ARBA00022692"/>
    </source>
</evidence>
<evidence type="ECO:0000256" key="7">
    <source>
        <dbReference type="SAM" id="SignalP"/>
    </source>
</evidence>
<name>A0A9N9BCC8_9GLOM</name>
<dbReference type="PANTHER" id="PTHR16932:SF18">
    <property type="entry name" value="INTERFERON, ALPHA-INDUCIBLE PROTEIN 27-LIKE 2"/>
    <property type="match status" value="1"/>
</dbReference>
<keyword evidence="9" id="KW-1185">Reference proteome</keyword>
<dbReference type="Gene3D" id="6.10.110.10">
    <property type="match status" value="2"/>
</dbReference>
<feature type="signal peptide" evidence="7">
    <location>
        <begin position="1"/>
        <end position="24"/>
    </location>
</feature>
<sequence>MKLSHFCLLTTVFILLFSSWWCFALPIDNKFKKLNDISYDNQIIISVKERIQFNNNDDHETTSFPEEKILSNNNDEFISNFPSINATFPSIPSINITLPSFPPMNETFSHIKDFVNEHFIVISFIVIAIIGAIVGYFAPVAFVKIIKGIGFQVGILAGSPAAKMMSICGTGARSIVPKLQFRGAAGFNEKFNRTIMMIMKHSSKKKSYNDFVSNFTSVNLTFPSIPSISVALPLINEVTSSTKEFFSTLKEFFSNITESIKDFVNEHKVMSYIVITVIGAVVGCITLKIFVMIIRCKGFREGVYAGSSAATLMSICGTAAYSIIPILQSIGSAGFSGSTYTKCSLLFVVDSKCILAGF</sequence>
<proteinExistence type="inferred from homology"/>
<dbReference type="AlphaFoldDB" id="A0A9N9BCC8"/>